<evidence type="ECO:0000313" key="2">
    <source>
        <dbReference type="Proteomes" id="UP000708208"/>
    </source>
</evidence>
<dbReference type="Proteomes" id="UP000708208">
    <property type="component" value="Unassembled WGS sequence"/>
</dbReference>
<feature type="non-terminal residue" evidence="1">
    <location>
        <position position="76"/>
    </location>
</feature>
<organism evidence="1 2">
    <name type="scientific">Allacma fusca</name>
    <dbReference type="NCBI Taxonomy" id="39272"/>
    <lineage>
        <taxon>Eukaryota</taxon>
        <taxon>Metazoa</taxon>
        <taxon>Ecdysozoa</taxon>
        <taxon>Arthropoda</taxon>
        <taxon>Hexapoda</taxon>
        <taxon>Collembola</taxon>
        <taxon>Symphypleona</taxon>
        <taxon>Sminthuridae</taxon>
        <taxon>Allacma</taxon>
    </lineage>
</organism>
<proteinExistence type="predicted"/>
<protein>
    <submittedName>
        <fullName evidence="1">Uncharacterized protein</fullName>
    </submittedName>
</protein>
<comment type="caution">
    <text evidence="1">The sequence shown here is derived from an EMBL/GenBank/DDBJ whole genome shotgun (WGS) entry which is preliminary data.</text>
</comment>
<reference evidence="1" key="1">
    <citation type="submission" date="2021-06" db="EMBL/GenBank/DDBJ databases">
        <authorList>
            <person name="Hodson N. C."/>
            <person name="Mongue J. A."/>
            <person name="Jaron S. K."/>
        </authorList>
    </citation>
    <scope>NUCLEOTIDE SEQUENCE</scope>
</reference>
<name>A0A8J2KP84_9HEXA</name>
<evidence type="ECO:0000313" key="1">
    <source>
        <dbReference type="EMBL" id="CAG7817146.1"/>
    </source>
</evidence>
<dbReference type="AlphaFoldDB" id="A0A8J2KP84"/>
<sequence>HEVLRGRNDSEFSFSACENLEATTDLIDKAIVFVRCENYTNAFANFPLYKNHLPGSCLPEHSEIPGTNVSIGLCGF</sequence>
<accession>A0A8J2KP84</accession>
<dbReference type="EMBL" id="CAJVCH010386727">
    <property type="protein sequence ID" value="CAG7817146.1"/>
    <property type="molecule type" value="Genomic_DNA"/>
</dbReference>
<gene>
    <name evidence="1" type="ORF">AFUS01_LOCUS27727</name>
</gene>
<keyword evidence="2" id="KW-1185">Reference proteome</keyword>